<dbReference type="SUPFAM" id="SSF51395">
    <property type="entry name" value="FMN-linked oxidoreductases"/>
    <property type="match status" value="1"/>
</dbReference>
<dbReference type="Proteomes" id="UP000332933">
    <property type="component" value="Unassembled WGS sequence"/>
</dbReference>
<keyword evidence="4" id="KW-1185">Reference proteome</keyword>
<evidence type="ECO:0000313" key="4">
    <source>
        <dbReference type="Proteomes" id="UP000332933"/>
    </source>
</evidence>
<dbReference type="InterPro" id="IPR001155">
    <property type="entry name" value="OxRdtase_FMN_N"/>
</dbReference>
<dbReference type="InterPro" id="IPR013785">
    <property type="entry name" value="Aldolase_TIM"/>
</dbReference>
<proteinExistence type="predicted"/>
<dbReference type="EMBL" id="VJMH01005932">
    <property type="protein sequence ID" value="KAF0692179.1"/>
    <property type="molecule type" value="Genomic_DNA"/>
</dbReference>
<dbReference type="GO" id="GO:0010181">
    <property type="term" value="F:FMN binding"/>
    <property type="evidence" value="ECO:0007669"/>
    <property type="project" value="InterPro"/>
</dbReference>
<dbReference type="InterPro" id="IPR045247">
    <property type="entry name" value="Oye-like"/>
</dbReference>
<dbReference type="GO" id="GO:0016491">
    <property type="term" value="F:oxidoreductase activity"/>
    <property type="evidence" value="ECO:0007669"/>
    <property type="project" value="InterPro"/>
</dbReference>
<dbReference type="EMBL" id="CAADRA010005953">
    <property type="protein sequence ID" value="VFT93492.1"/>
    <property type="molecule type" value="Genomic_DNA"/>
</dbReference>
<dbReference type="OrthoDB" id="1663137at2759"/>
<accession>A0A485L729</accession>
<dbReference type="AlphaFoldDB" id="A0A485L729"/>
<sequence length="289" mass="30850">MSTAAALTSLFSPLRVGPMHLTNRIFRTPLTRSTGPALPTARFAEVCAARAATAGLLVADGIDVVHMDATYVAAWQRVADAVHARGGHLVLQLSHVVGPRSLPHLIDAYATAARMFVERAGIDAIELYAANGCLVDEDERHCPTTLRQVAADHRTHVLKDVVAAVTDAVGGGNRVGIRFSPLSLVTQPHDCDATMLCQDVARTAQAANLAYVHLMHADVFEEPLVSLFRSQFQNVLVGDCGYTHDEANDAIHKHLVDAVAFDSAVMGDASLVGSVGVDHVQEESMSLPH</sequence>
<dbReference type="GO" id="GO:0005829">
    <property type="term" value="C:cytosol"/>
    <property type="evidence" value="ECO:0007669"/>
    <property type="project" value="TreeGrafter"/>
</dbReference>
<gene>
    <name evidence="3" type="primary">Aste57867_16722</name>
    <name evidence="2" type="ORF">As57867_016665</name>
    <name evidence="3" type="ORF">ASTE57867_16722</name>
</gene>
<reference evidence="2" key="2">
    <citation type="submission" date="2019-06" db="EMBL/GenBank/DDBJ databases">
        <title>Genomics analysis of Aphanomyces spp. identifies a new class of oomycete effector associated with host adaptation.</title>
        <authorList>
            <person name="Gaulin E."/>
        </authorList>
    </citation>
    <scope>NUCLEOTIDE SEQUENCE</scope>
    <source>
        <strain evidence="2">CBS 578.67</strain>
    </source>
</reference>
<reference evidence="3 4" key="1">
    <citation type="submission" date="2019-03" db="EMBL/GenBank/DDBJ databases">
        <authorList>
            <person name="Gaulin E."/>
            <person name="Dumas B."/>
        </authorList>
    </citation>
    <scope>NUCLEOTIDE SEQUENCE [LARGE SCALE GENOMIC DNA]</scope>
    <source>
        <strain evidence="3">CBS 568.67</strain>
    </source>
</reference>
<dbReference type="Pfam" id="PF00724">
    <property type="entry name" value="Oxidored_FMN"/>
    <property type="match status" value="1"/>
</dbReference>
<protein>
    <submittedName>
        <fullName evidence="3">Aste57867_16722 protein</fullName>
    </submittedName>
</protein>
<feature type="domain" description="NADH:flavin oxidoreductase/NADH oxidase N-terminal" evidence="1">
    <location>
        <begin position="104"/>
        <end position="272"/>
    </location>
</feature>
<evidence type="ECO:0000313" key="3">
    <source>
        <dbReference type="EMBL" id="VFT93492.1"/>
    </source>
</evidence>
<evidence type="ECO:0000313" key="2">
    <source>
        <dbReference type="EMBL" id="KAF0692179.1"/>
    </source>
</evidence>
<name>A0A485L729_9STRA</name>
<evidence type="ECO:0000259" key="1">
    <source>
        <dbReference type="Pfam" id="PF00724"/>
    </source>
</evidence>
<dbReference type="PANTHER" id="PTHR22893:SF91">
    <property type="entry name" value="NADPH DEHYDROGENASE 2-RELATED"/>
    <property type="match status" value="1"/>
</dbReference>
<dbReference type="Gene3D" id="3.20.20.70">
    <property type="entry name" value="Aldolase class I"/>
    <property type="match status" value="1"/>
</dbReference>
<organism evidence="3 4">
    <name type="scientific">Aphanomyces stellatus</name>
    <dbReference type="NCBI Taxonomy" id="120398"/>
    <lineage>
        <taxon>Eukaryota</taxon>
        <taxon>Sar</taxon>
        <taxon>Stramenopiles</taxon>
        <taxon>Oomycota</taxon>
        <taxon>Saprolegniomycetes</taxon>
        <taxon>Saprolegniales</taxon>
        <taxon>Verrucalvaceae</taxon>
        <taxon>Aphanomyces</taxon>
    </lineage>
</organism>
<dbReference type="PANTHER" id="PTHR22893">
    <property type="entry name" value="NADH OXIDOREDUCTASE-RELATED"/>
    <property type="match status" value="1"/>
</dbReference>